<reference evidence="3 4" key="1">
    <citation type="submission" date="2019-03" db="EMBL/GenBank/DDBJ databases">
        <title>Draft genome sequences of novel Actinobacteria.</title>
        <authorList>
            <person name="Sahin N."/>
            <person name="Ay H."/>
            <person name="Saygin H."/>
        </authorList>
    </citation>
    <scope>NUCLEOTIDE SEQUENCE [LARGE SCALE GENOMIC DNA]</scope>
    <source>
        <strain evidence="3 4">16K309</strain>
    </source>
</reference>
<feature type="compositionally biased region" description="Basic and acidic residues" evidence="1">
    <location>
        <begin position="11"/>
        <end position="22"/>
    </location>
</feature>
<sequence>MTQVVAVAPAEKAEPHEPDAARDPGRVSVPLITCLLVAALAQLPVLRPGWFYFADDSATQILPMWYHLGHQVRNGTWPPVLDPDLLLGGNLAAETLFGIWNPVNAVVWVGVSLAADVGVAGIVVRTVALAAVALGCYLLCREYGAARWSASALATALPLTGSLLHFDAAKWPAALLAFVWVPFVWLVARRMVRGRSNAFWVFLLGALAVTAGNPYGLLGACVVLAALLVEAGSQRRWAAVSRLVLVSTAIAAVVPLVYLPLVRTAHMTWRTTSGGVDNSGALAPHLDDLLNLSMPTYVPAVPDVGVPAVYFCWFAVPLAFWCDWSVLRGRSRELAGPLVIAVVYLLVVLGPSEVWMFRWPLRVVHYGYLALAVLLAVVLAAGLRLDRPRARVTATAVFLLLAVYFTAERSPDLVTLRRAVLIALLIGLLITAGLALYRARGTRPLVAVLQVGTALTFGAQCLWFIGGGADLHYYFPSSPKQMRESYAGRYEGRVLQIADTALNEPGPGEESREMWRDMAVGNSFLLSDVDHLGSYTGIGFREFVDVLCLRYDGSSCPAAYDALWRPPSGADVRLADLLLLDTVVVQHKSVSRPVVPEGWHLVERNSRVSVLRRDEPASAGTGHLSWASPHLRVVSDVSDGPRTEGVDVRRTGGGAGRLVFARMAWPGYTATWNGSEVPAHAGPAGLLEVALPPGPPGPGRLELTWVPPSMRLGLASAAGGALLAAGVGIQQATARRRESAGAPR</sequence>
<evidence type="ECO:0000256" key="2">
    <source>
        <dbReference type="SAM" id="Phobius"/>
    </source>
</evidence>
<evidence type="ECO:0000256" key="1">
    <source>
        <dbReference type="SAM" id="MobiDB-lite"/>
    </source>
</evidence>
<dbReference type="OrthoDB" id="3752109at2"/>
<comment type="caution">
    <text evidence="3">The sequence shown here is derived from an EMBL/GenBank/DDBJ whole genome shotgun (WGS) entry which is preliminary data.</text>
</comment>
<accession>A0A4R4VU65</accession>
<protein>
    <recommendedName>
        <fullName evidence="5">YfhO family protein</fullName>
    </recommendedName>
</protein>
<organism evidence="3 4">
    <name type="scientific">Saccharopolyspora terrae</name>
    <dbReference type="NCBI Taxonomy" id="2530384"/>
    <lineage>
        <taxon>Bacteria</taxon>
        <taxon>Bacillati</taxon>
        <taxon>Actinomycetota</taxon>
        <taxon>Actinomycetes</taxon>
        <taxon>Pseudonocardiales</taxon>
        <taxon>Pseudonocardiaceae</taxon>
        <taxon>Saccharopolyspora</taxon>
    </lineage>
</organism>
<feature type="transmembrane region" description="Helical" evidence="2">
    <location>
        <begin position="200"/>
        <end position="228"/>
    </location>
</feature>
<dbReference type="EMBL" id="SMKS01000005">
    <property type="protein sequence ID" value="TDD08861.1"/>
    <property type="molecule type" value="Genomic_DNA"/>
</dbReference>
<feature type="region of interest" description="Disordered" evidence="1">
    <location>
        <begin position="1"/>
        <end position="22"/>
    </location>
</feature>
<keyword evidence="2" id="KW-0812">Transmembrane</keyword>
<gene>
    <name evidence="3" type="ORF">E1181_05095</name>
</gene>
<feature type="transmembrane region" description="Helical" evidence="2">
    <location>
        <begin position="363"/>
        <end position="383"/>
    </location>
</feature>
<dbReference type="AlphaFoldDB" id="A0A4R4VU65"/>
<proteinExistence type="predicted"/>
<feature type="transmembrane region" description="Helical" evidence="2">
    <location>
        <begin position="117"/>
        <end position="140"/>
    </location>
</feature>
<feature type="transmembrane region" description="Helical" evidence="2">
    <location>
        <begin position="444"/>
        <end position="465"/>
    </location>
</feature>
<evidence type="ECO:0000313" key="3">
    <source>
        <dbReference type="EMBL" id="TDD08861.1"/>
    </source>
</evidence>
<keyword evidence="2" id="KW-1133">Transmembrane helix</keyword>
<feature type="transmembrane region" description="Helical" evidence="2">
    <location>
        <begin position="334"/>
        <end position="357"/>
    </location>
</feature>
<feature type="transmembrane region" description="Helical" evidence="2">
    <location>
        <begin position="171"/>
        <end position="188"/>
    </location>
</feature>
<keyword evidence="4" id="KW-1185">Reference proteome</keyword>
<dbReference type="RefSeq" id="WP_132672732.1">
    <property type="nucleotide sequence ID" value="NZ_SMKS01000005.1"/>
</dbReference>
<feature type="transmembrane region" description="Helical" evidence="2">
    <location>
        <begin position="419"/>
        <end position="437"/>
    </location>
</feature>
<feature type="compositionally biased region" description="Low complexity" evidence="1">
    <location>
        <begin position="1"/>
        <end position="10"/>
    </location>
</feature>
<dbReference type="Proteomes" id="UP000295674">
    <property type="component" value="Unassembled WGS sequence"/>
</dbReference>
<feature type="transmembrane region" description="Helical" evidence="2">
    <location>
        <begin position="27"/>
        <end position="46"/>
    </location>
</feature>
<evidence type="ECO:0000313" key="4">
    <source>
        <dbReference type="Proteomes" id="UP000295674"/>
    </source>
</evidence>
<feature type="transmembrane region" description="Helical" evidence="2">
    <location>
        <begin position="390"/>
        <end position="407"/>
    </location>
</feature>
<evidence type="ECO:0008006" key="5">
    <source>
        <dbReference type="Google" id="ProtNLM"/>
    </source>
</evidence>
<keyword evidence="2" id="KW-0472">Membrane</keyword>
<name>A0A4R4VU65_9PSEU</name>
<feature type="transmembrane region" description="Helical" evidence="2">
    <location>
        <begin position="240"/>
        <end position="261"/>
    </location>
</feature>